<dbReference type="Gene3D" id="3.10.590.10">
    <property type="entry name" value="ph1033 like domains"/>
    <property type="match status" value="1"/>
</dbReference>
<dbReference type="Proteomes" id="UP000266720">
    <property type="component" value="Chromosome"/>
</dbReference>
<dbReference type="EMBL" id="CP007493">
    <property type="protein sequence ID" value="AJB41996.1"/>
    <property type="molecule type" value="Genomic_DNA"/>
</dbReference>
<proteinExistence type="predicted"/>
<evidence type="ECO:0000259" key="1">
    <source>
        <dbReference type="Pfam" id="PF01878"/>
    </source>
</evidence>
<organism evidence="2 3">
    <name type="scientific">Thermofilum adornatum 1505</name>
    <dbReference type="NCBI Taxonomy" id="697581"/>
    <lineage>
        <taxon>Archaea</taxon>
        <taxon>Thermoproteota</taxon>
        <taxon>Thermoprotei</taxon>
        <taxon>Thermofilales</taxon>
        <taxon>Thermofilaceae</taxon>
        <taxon>Thermofilum</taxon>
    </lineage>
</organism>
<reference evidence="3" key="1">
    <citation type="book" date="2010" name="EXTREMOPHILES" publisher="0:0-0">
        <title>Complete genome sequences of ten hyperthermophilic archaea reveal their metabolic capabilities and possible ecological roles.</title>
        <editorList>
            <person name="?"/>
        </editorList>
        <authorList>
            <person name="Ravin N.V."/>
            <person name="Mardanov A.V."/>
            <person name="Bonch-Osmolovskaya E.A."/>
            <person name="Skryabin K.G."/>
        </authorList>
    </citation>
    <scope>NUCLEOTIDE SEQUENCE [LARGE SCALE GENOMIC DNA]</scope>
    <source>
        <strain evidence="3">1505</strain>
    </source>
</reference>
<dbReference type="KEGG" id="tcb:TCARB_0946"/>
<sequence length="123" mass="14141">MNIWTLVGTLDNWMIGIEKGVWGVRERARPLWGKVQPGDKVVFYAVKTGVLGYGTVEGKFESRELLWPEEKERGEPVWSLRLKIRVEKVFREPKKKPAKMLVGFPINKLDPETFREVAGESAK</sequence>
<evidence type="ECO:0000313" key="3">
    <source>
        <dbReference type="Proteomes" id="UP000266720"/>
    </source>
</evidence>
<gene>
    <name evidence="2" type="ORF">TCARB_0946</name>
</gene>
<evidence type="ECO:0000313" key="2">
    <source>
        <dbReference type="EMBL" id="AJB41996.1"/>
    </source>
</evidence>
<dbReference type="SUPFAM" id="SSF88697">
    <property type="entry name" value="PUA domain-like"/>
    <property type="match status" value="1"/>
</dbReference>
<name>A0A3G1A5E4_9CREN</name>
<dbReference type="AlphaFoldDB" id="A0A3G1A5E4"/>
<feature type="domain" description="EVE" evidence="1">
    <location>
        <begin position="18"/>
        <end position="93"/>
    </location>
</feature>
<dbReference type="RefSeq" id="WP_052886854.1">
    <property type="nucleotide sequence ID" value="NZ_CP007493.1"/>
</dbReference>
<dbReference type="InterPro" id="IPR015947">
    <property type="entry name" value="PUA-like_sf"/>
</dbReference>
<accession>A0A3G1A5E4</accession>
<dbReference type="InterPro" id="IPR002740">
    <property type="entry name" value="EVE_domain"/>
</dbReference>
<protein>
    <recommendedName>
        <fullName evidence="1">EVE domain-containing protein</fullName>
    </recommendedName>
</protein>
<dbReference type="Pfam" id="PF01878">
    <property type="entry name" value="EVE"/>
    <property type="match status" value="1"/>
</dbReference>
<dbReference type="GeneID" id="25406367"/>